<evidence type="ECO:0000256" key="1">
    <source>
        <dbReference type="SAM" id="Phobius"/>
    </source>
</evidence>
<evidence type="ECO:0008006" key="4">
    <source>
        <dbReference type="Google" id="ProtNLM"/>
    </source>
</evidence>
<dbReference type="AlphaFoldDB" id="J0CY33"/>
<accession>J0CY33</accession>
<keyword evidence="1" id="KW-1133">Transmembrane helix</keyword>
<keyword evidence="3" id="KW-1185">Reference proteome</keyword>
<sequence length="370" mass="41777">MSDTVPFSDSASEDTKLQNVTNDYCYSEPIIDLVVASKVYQISQSRLTSRSSFFRGIFALPQSDQVVDRTALQVDAGELEWRAFLWFIHADPLAAVIFLTSPACVEKCVRYLGIAVVAHRYDAMDVAGWAIGEALKMLKQPYRAFQVDMDIARLLICAASRWRQDSAVSDDCRDILCDAFHPAQAGTLSHDPISALELVREDQFVLAHTYFYVLCKGYGYDWKNDPRVKSVDRQRLLCGTRALAPELVGNNWLPQRPVPRPSVRSIAVRLSGAISLFLSFCFYYLVHLVLAALGYGVFFAPPVWYHRLALATRSDLSVHALSPPALHARSSDAHGSQAAVLWQPEIDWRIKRRRNELWECFDEQQWALGT</sequence>
<dbReference type="InParanoid" id="J0CY33"/>
<keyword evidence="1" id="KW-0472">Membrane</keyword>
<gene>
    <name evidence="2" type="ORF">AURDEDRAFT_188523</name>
</gene>
<evidence type="ECO:0000313" key="3">
    <source>
        <dbReference type="Proteomes" id="UP000006514"/>
    </source>
</evidence>
<name>J0CY33_AURST</name>
<dbReference type="OrthoDB" id="3157337at2759"/>
<dbReference type="KEGG" id="adl:AURDEDRAFT_188523"/>
<evidence type="ECO:0000313" key="2">
    <source>
        <dbReference type="EMBL" id="EJD36014.1"/>
    </source>
</evidence>
<proteinExistence type="predicted"/>
<organism evidence="2 3">
    <name type="scientific">Auricularia subglabra (strain TFB-10046 / SS5)</name>
    <name type="common">White-rot fungus</name>
    <name type="synonym">Auricularia delicata (strain TFB10046)</name>
    <dbReference type="NCBI Taxonomy" id="717982"/>
    <lineage>
        <taxon>Eukaryota</taxon>
        <taxon>Fungi</taxon>
        <taxon>Dikarya</taxon>
        <taxon>Basidiomycota</taxon>
        <taxon>Agaricomycotina</taxon>
        <taxon>Agaricomycetes</taxon>
        <taxon>Auriculariales</taxon>
        <taxon>Auriculariaceae</taxon>
        <taxon>Auricularia</taxon>
    </lineage>
</organism>
<dbReference type="EMBL" id="JH687873">
    <property type="protein sequence ID" value="EJD36014.1"/>
    <property type="molecule type" value="Genomic_DNA"/>
</dbReference>
<protein>
    <recommendedName>
        <fullName evidence="4">BTB domain-containing protein</fullName>
    </recommendedName>
</protein>
<feature type="transmembrane region" description="Helical" evidence="1">
    <location>
        <begin position="292"/>
        <end position="310"/>
    </location>
</feature>
<keyword evidence="1" id="KW-0812">Transmembrane</keyword>
<reference evidence="3" key="1">
    <citation type="journal article" date="2012" name="Science">
        <title>The Paleozoic origin of enzymatic lignin decomposition reconstructed from 31 fungal genomes.</title>
        <authorList>
            <person name="Floudas D."/>
            <person name="Binder M."/>
            <person name="Riley R."/>
            <person name="Barry K."/>
            <person name="Blanchette R.A."/>
            <person name="Henrissat B."/>
            <person name="Martinez A.T."/>
            <person name="Otillar R."/>
            <person name="Spatafora J.W."/>
            <person name="Yadav J.S."/>
            <person name="Aerts A."/>
            <person name="Benoit I."/>
            <person name="Boyd A."/>
            <person name="Carlson A."/>
            <person name="Copeland A."/>
            <person name="Coutinho P.M."/>
            <person name="de Vries R.P."/>
            <person name="Ferreira P."/>
            <person name="Findley K."/>
            <person name="Foster B."/>
            <person name="Gaskell J."/>
            <person name="Glotzer D."/>
            <person name="Gorecki P."/>
            <person name="Heitman J."/>
            <person name="Hesse C."/>
            <person name="Hori C."/>
            <person name="Igarashi K."/>
            <person name="Jurgens J.A."/>
            <person name="Kallen N."/>
            <person name="Kersten P."/>
            <person name="Kohler A."/>
            <person name="Kuees U."/>
            <person name="Kumar T.K.A."/>
            <person name="Kuo A."/>
            <person name="LaButti K."/>
            <person name="Larrondo L.F."/>
            <person name="Lindquist E."/>
            <person name="Ling A."/>
            <person name="Lombard V."/>
            <person name="Lucas S."/>
            <person name="Lundell T."/>
            <person name="Martin R."/>
            <person name="McLaughlin D.J."/>
            <person name="Morgenstern I."/>
            <person name="Morin E."/>
            <person name="Murat C."/>
            <person name="Nagy L.G."/>
            <person name="Nolan M."/>
            <person name="Ohm R.A."/>
            <person name="Patyshakuliyeva A."/>
            <person name="Rokas A."/>
            <person name="Ruiz-Duenas F.J."/>
            <person name="Sabat G."/>
            <person name="Salamov A."/>
            <person name="Samejima M."/>
            <person name="Schmutz J."/>
            <person name="Slot J.C."/>
            <person name="St John F."/>
            <person name="Stenlid J."/>
            <person name="Sun H."/>
            <person name="Sun S."/>
            <person name="Syed K."/>
            <person name="Tsang A."/>
            <person name="Wiebenga A."/>
            <person name="Young D."/>
            <person name="Pisabarro A."/>
            <person name="Eastwood D.C."/>
            <person name="Martin F."/>
            <person name="Cullen D."/>
            <person name="Grigoriev I.V."/>
            <person name="Hibbett D.S."/>
        </authorList>
    </citation>
    <scope>NUCLEOTIDE SEQUENCE [LARGE SCALE GENOMIC DNA]</scope>
    <source>
        <strain evidence="3">TFB10046</strain>
    </source>
</reference>
<dbReference type="Proteomes" id="UP000006514">
    <property type="component" value="Unassembled WGS sequence"/>
</dbReference>